<dbReference type="PROSITE" id="PS50977">
    <property type="entry name" value="HTH_TETR_2"/>
    <property type="match status" value="1"/>
</dbReference>
<keyword evidence="1 2" id="KW-0238">DNA-binding</keyword>
<gene>
    <name evidence="4" type="ORF">BU200_01650</name>
    <name evidence="5" type="ORF">NCTC12957_00202</name>
</gene>
<dbReference type="SUPFAM" id="SSF46689">
    <property type="entry name" value="Homeodomain-like"/>
    <property type="match status" value="1"/>
</dbReference>
<evidence type="ECO:0000313" key="5">
    <source>
        <dbReference type="EMBL" id="SUN05433.1"/>
    </source>
</evidence>
<proteinExistence type="predicted"/>
<dbReference type="EMBL" id="UHEN01000001">
    <property type="protein sequence ID" value="SUN05433.1"/>
    <property type="molecule type" value="Genomic_DNA"/>
</dbReference>
<name>A0A1Q8EFA5_STRAI</name>
<evidence type="ECO:0000313" key="4">
    <source>
        <dbReference type="EMBL" id="OLF50464.1"/>
    </source>
</evidence>
<dbReference type="InterPro" id="IPR050624">
    <property type="entry name" value="HTH-type_Tx_Regulator"/>
</dbReference>
<evidence type="ECO:0000256" key="2">
    <source>
        <dbReference type="PROSITE-ProRule" id="PRU00335"/>
    </source>
</evidence>
<keyword evidence="6" id="KW-1185">Reference proteome</keyword>
<evidence type="ECO:0000259" key="3">
    <source>
        <dbReference type="PROSITE" id="PS50977"/>
    </source>
</evidence>
<dbReference type="AlphaFoldDB" id="A0A1Q8EFA5"/>
<sequence>MDRRIKKSRAAIYQAFIHLLNQQHYDTITVQQIIDLADVGRSTFYSHFESKEILLEEVCEDLFAHSFAKPHAQSDIHGTLAHIFYHFKHNQDKVATLLLSNNLYFTKRLKTELHRYVFPLVRTPLIRQKQQIPESFLEHFVSTTFIETINWWLQQRQLIDEQTIASYFLEVIGSRSPYALDQVAEHKKS</sequence>
<reference evidence="5 7" key="3">
    <citation type="submission" date="2018-06" db="EMBL/GenBank/DDBJ databases">
        <authorList>
            <consortium name="Pathogen Informatics"/>
            <person name="Doyle S."/>
        </authorList>
    </citation>
    <scope>NUCLEOTIDE SEQUENCE [LARGE SCALE GENOMIC DNA]</scope>
    <source>
        <strain evidence="5 7">NCTC12957</strain>
    </source>
</reference>
<dbReference type="PANTHER" id="PTHR43479:SF23">
    <property type="entry name" value="HTH TETR-TYPE DOMAIN-CONTAINING PROTEIN"/>
    <property type="match status" value="1"/>
</dbReference>
<dbReference type="OrthoDB" id="9810250at2"/>
<evidence type="ECO:0000313" key="6">
    <source>
        <dbReference type="Proteomes" id="UP000186437"/>
    </source>
</evidence>
<feature type="DNA-binding region" description="H-T-H motif" evidence="2">
    <location>
        <begin position="29"/>
        <end position="48"/>
    </location>
</feature>
<evidence type="ECO:0000313" key="7">
    <source>
        <dbReference type="Proteomes" id="UP000255213"/>
    </source>
</evidence>
<accession>A0A1Q8EFA5</accession>
<dbReference type="InterPro" id="IPR039532">
    <property type="entry name" value="TetR_C_Firmicutes"/>
</dbReference>
<dbReference type="Gene3D" id="1.10.357.10">
    <property type="entry name" value="Tetracycline Repressor, domain 2"/>
    <property type="match status" value="1"/>
</dbReference>
<organism evidence="4 6">
    <name type="scientific">Streptococcus acidominimus</name>
    <dbReference type="NCBI Taxonomy" id="1326"/>
    <lineage>
        <taxon>Bacteria</taxon>
        <taxon>Bacillati</taxon>
        <taxon>Bacillota</taxon>
        <taxon>Bacilli</taxon>
        <taxon>Lactobacillales</taxon>
        <taxon>Streptococcaceae</taxon>
        <taxon>Streptococcus</taxon>
    </lineage>
</organism>
<dbReference type="InterPro" id="IPR001647">
    <property type="entry name" value="HTH_TetR"/>
</dbReference>
<reference evidence="4" key="1">
    <citation type="submission" date="2016-12" db="EMBL/GenBank/DDBJ databases">
        <authorList>
            <person name="Song W.-J."/>
            <person name="Kurnit D.M."/>
        </authorList>
    </citation>
    <scope>NUCLEOTIDE SEQUENCE [LARGE SCALE GENOMIC DNA]</scope>
    <source>
        <strain evidence="4">ATCC 51725</strain>
    </source>
</reference>
<dbReference type="Pfam" id="PF00440">
    <property type="entry name" value="TetR_N"/>
    <property type="match status" value="1"/>
</dbReference>
<dbReference type="Pfam" id="PF14278">
    <property type="entry name" value="TetR_C_8"/>
    <property type="match status" value="1"/>
</dbReference>
<dbReference type="InterPro" id="IPR009057">
    <property type="entry name" value="Homeodomain-like_sf"/>
</dbReference>
<dbReference type="Proteomes" id="UP000186437">
    <property type="component" value="Unassembled WGS sequence"/>
</dbReference>
<dbReference type="Proteomes" id="UP000255213">
    <property type="component" value="Unassembled WGS sequence"/>
</dbReference>
<evidence type="ECO:0000256" key="1">
    <source>
        <dbReference type="ARBA" id="ARBA00023125"/>
    </source>
</evidence>
<dbReference type="RefSeq" id="WP_075098502.1">
    <property type="nucleotide sequence ID" value="NZ_MSJL01000005.1"/>
</dbReference>
<dbReference type="EMBL" id="MSJL01000005">
    <property type="protein sequence ID" value="OLF50464.1"/>
    <property type="molecule type" value="Genomic_DNA"/>
</dbReference>
<dbReference type="GO" id="GO:0003677">
    <property type="term" value="F:DNA binding"/>
    <property type="evidence" value="ECO:0007669"/>
    <property type="project" value="UniProtKB-UniRule"/>
</dbReference>
<dbReference type="PANTHER" id="PTHR43479">
    <property type="entry name" value="ACREF/ENVCD OPERON REPRESSOR-RELATED"/>
    <property type="match status" value="1"/>
</dbReference>
<reference evidence="6" key="2">
    <citation type="submission" date="2016-12" db="EMBL/GenBank/DDBJ databases">
        <authorList>
            <person name="Gulvik C.A."/>
        </authorList>
    </citation>
    <scope>NUCLEOTIDE SEQUENCE [LARGE SCALE GENOMIC DNA]</scope>
    <source>
        <strain evidence="6">ATCC 51725</strain>
    </source>
</reference>
<feature type="domain" description="HTH tetR-type" evidence="3">
    <location>
        <begin position="6"/>
        <end position="66"/>
    </location>
</feature>
<protein>
    <submittedName>
        <fullName evidence="4">TetR family transcriptional regulator</fullName>
    </submittedName>
</protein>